<evidence type="ECO:0000256" key="1">
    <source>
        <dbReference type="ARBA" id="ARBA00004141"/>
    </source>
</evidence>
<feature type="domain" description="Major facilitator superfamily (MFS) profile" evidence="7">
    <location>
        <begin position="13"/>
        <end position="401"/>
    </location>
</feature>
<evidence type="ECO:0000313" key="8">
    <source>
        <dbReference type="EMBL" id="PTD96524.1"/>
    </source>
</evidence>
<dbReference type="Gene3D" id="1.20.1250.20">
    <property type="entry name" value="MFS general substrate transporter like domains"/>
    <property type="match status" value="1"/>
</dbReference>
<dbReference type="AlphaFoldDB" id="A0A2T4IFH4"/>
<feature type="transmembrane region" description="Helical" evidence="6">
    <location>
        <begin position="108"/>
        <end position="130"/>
    </location>
</feature>
<dbReference type="InterPro" id="IPR011701">
    <property type="entry name" value="MFS"/>
</dbReference>
<dbReference type="InterPro" id="IPR052983">
    <property type="entry name" value="MFS_Riboflavin_Transporter"/>
</dbReference>
<dbReference type="RefSeq" id="WP_107493458.1">
    <property type="nucleotide sequence ID" value="NZ_PZKC01000006.1"/>
</dbReference>
<dbReference type="Pfam" id="PF07690">
    <property type="entry name" value="MFS_1"/>
    <property type="match status" value="1"/>
</dbReference>
<comment type="subcellular location">
    <subcellularLocation>
        <location evidence="1">Membrane</location>
        <topology evidence="1">Multi-pass membrane protein</topology>
    </subcellularLocation>
</comment>
<dbReference type="EMBL" id="PZKC01000006">
    <property type="protein sequence ID" value="PTD96524.1"/>
    <property type="molecule type" value="Genomic_DNA"/>
</dbReference>
<accession>A0A2T4IFH4</accession>
<dbReference type="PANTHER" id="PTHR43385:SF1">
    <property type="entry name" value="RIBOFLAVIN TRANSPORTER RIBJ"/>
    <property type="match status" value="1"/>
</dbReference>
<dbReference type="PANTHER" id="PTHR43385">
    <property type="entry name" value="RIBOFLAVIN TRANSPORTER RIBJ"/>
    <property type="match status" value="1"/>
</dbReference>
<proteinExistence type="predicted"/>
<organism evidence="8 9">
    <name type="scientific">Pseudothauera lacus</name>
    <dbReference type="NCBI Taxonomy" id="2136175"/>
    <lineage>
        <taxon>Bacteria</taxon>
        <taxon>Pseudomonadati</taxon>
        <taxon>Pseudomonadota</taxon>
        <taxon>Betaproteobacteria</taxon>
        <taxon>Rhodocyclales</taxon>
        <taxon>Zoogloeaceae</taxon>
        <taxon>Pseudothauera</taxon>
    </lineage>
</organism>
<keyword evidence="4 6" id="KW-1133">Transmembrane helix</keyword>
<dbReference type="GO" id="GO:0022857">
    <property type="term" value="F:transmembrane transporter activity"/>
    <property type="evidence" value="ECO:0007669"/>
    <property type="project" value="InterPro"/>
</dbReference>
<feature type="transmembrane region" description="Helical" evidence="6">
    <location>
        <begin position="379"/>
        <end position="398"/>
    </location>
</feature>
<evidence type="ECO:0000256" key="6">
    <source>
        <dbReference type="SAM" id="Phobius"/>
    </source>
</evidence>
<sequence length="401" mass="40656">MSAAPVPPTRAVLIRIVVALGVVQIITWGILYYSIAVLAAPIAGDLLLSQSTVFAAFSAALAVSGLASPRVGRAIDSHGGRRVLTAGCVLGALAFALIATAAGPLTLFAGWALVGVANAACTYDAAFPALSQLAGSSYRKALTALTLFGGLASTVFWPLAWMLEAHAGWRLTCFALAAILLLIAAPLCWFALPDARRTPARDTPDEHPPAPAPRAGGAAFMWLAASFALGAFVVSAVGAHAVGALAASGLNPQTAILAASLIGPMQVIGRMLEFAAGARVSPLQVGKAAFIVSFAGMLMLWLAGLSPWLAFGFAACYGMANGVMTIVRGTVPGELFGRAAYGDTMGRLARPAFLAKAAAPLAIALLVADGSGYDTMGAVLAAITALALGAFLAANATARRK</sequence>
<evidence type="ECO:0000256" key="5">
    <source>
        <dbReference type="ARBA" id="ARBA00023136"/>
    </source>
</evidence>
<feature type="transmembrane region" description="Helical" evidence="6">
    <location>
        <begin position="254"/>
        <end position="272"/>
    </location>
</feature>
<evidence type="ECO:0000256" key="3">
    <source>
        <dbReference type="ARBA" id="ARBA00022692"/>
    </source>
</evidence>
<dbReference type="InterPro" id="IPR036259">
    <property type="entry name" value="MFS_trans_sf"/>
</dbReference>
<comment type="caution">
    <text evidence="8">The sequence shown here is derived from an EMBL/GenBank/DDBJ whole genome shotgun (WGS) entry which is preliminary data.</text>
</comment>
<evidence type="ECO:0000313" key="9">
    <source>
        <dbReference type="Proteomes" id="UP000241193"/>
    </source>
</evidence>
<dbReference type="Proteomes" id="UP000241193">
    <property type="component" value="Unassembled WGS sequence"/>
</dbReference>
<protein>
    <submittedName>
        <fullName evidence="8">MFS transporter</fullName>
    </submittedName>
</protein>
<evidence type="ECO:0000259" key="7">
    <source>
        <dbReference type="PROSITE" id="PS50850"/>
    </source>
</evidence>
<keyword evidence="9" id="KW-1185">Reference proteome</keyword>
<keyword evidence="3 6" id="KW-0812">Transmembrane</keyword>
<feature type="transmembrane region" description="Helical" evidence="6">
    <location>
        <begin position="83"/>
        <end position="102"/>
    </location>
</feature>
<feature type="transmembrane region" description="Helical" evidence="6">
    <location>
        <begin position="169"/>
        <end position="192"/>
    </location>
</feature>
<dbReference type="PROSITE" id="PS50850">
    <property type="entry name" value="MFS"/>
    <property type="match status" value="1"/>
</dbReference>
<dbReference type="GO" id="GO:0016020">
    <property type="term" value="C:membrane"/>
    <property type="evidence" value="ECO:0007669"/>
    <property type="project" value="UniProtKB-SubCell"/>
</dbReference>
<name>A0A2T4IFH4_9RHOO</name>
<keyword evidence="2" id="KW-0813">Transport</keyword>
<reference evidence="8 9" key="2">
    <citation type="submission" date="2018-04" db="EMBL/GenBank/DDBJ databases">
        <title>Thauera lacus sp. nov., isolated from an saline lake in Inner Mongolia, China.</title>
        <authorList>
            <person name="Liang Q.-Y."/>
        </authorList>
    </citation>
    <scope>NUCLEOTIDE SEQUENCE [LARGE SCALE GENOMIC DNA]</scope>
    <source>
        <strain evidence="8 9">D20</strain>
    </source>
</reference>
<dbReference type="OrthoDB" id="5966585at2"/>
<dbReference type="SUPFAM" id="SSF103473">
    <property type="entry name" value="MFS general substrate transporter"/>
    <property type="match status" value="1"/>
</dbReference>
<feature type="transmembrane region" description="Helical" evidence="6">
    <location>
        <begin position="219"/>
        <end position="242"/>
    </location>
</feature>
<feature type="transmembrane region" description="Helical" evidence="6">
    <location>
        <begin position="142"/>
        <end position="163"/>
    </location>
</feature>
<dbReference type="InterPro" id="IPR020846">
    <property type="entry name" value="MFS_dom"/>
</dbReference>
<reference evidence="8 9" key="1">
    <citation type="submission" date="2018-03" db="EMBL/GenBank/DDBJ databases">
        <authorList>
            <person name="Keele B.F."/>
        </authorList>
    </citation>
    <scope>NUCLEOTIDE SEQUENCE [LARGE SCALE GENOMIC DNA]</scope>
    <source>
        <strain evidence="8 9">D20</strain>
    </source>
</reference>
<feature type="transmembrane region" description="Helical" evidence="6">
    <location>
        <begin position="12"/>
        <end position="35"/>
    </location>
</feature>
<keyword evidence="5 6" id="KW-0472">Membrane</keyword>
<gene>
    <name evidence="8" type="ORF">C8261_09500</name>
</gene>
<evidence type="ECO:0000256" key="4">
    <source>
        <dbReference type="ARBA" id="ARBA00022989"/>
    </source>
</evidence>
<feature type="transmembrane region" description="Helical" evidence="6">
    <location>
        <begin position="284"/>
        <end position="302"/>
    </location>
</feature>
<feature type="transmembrane region" description="Helical" evidence="6">
    <location>
        <begin position="47"/>
        <end position="71"/>
    </location>
</feature>
<evidence type="ECO:0000256" key="2">
    <source>
        <dbReference type="ARBA" id="ARBA00022448"/>
    </source>
</evidence>